<dbReference type="InterPro" id="IPR000740">
    <property type="entry name" value="GrpE"/>
</dbReference>
<evidence type="ECO:0000313" key="2">
    <source>
        <dbReference type="EMBL" id="AQT68706.1"/>
    </source>
</evidence>
<evidence type="ECO:0000256" key="1">
    <source>
        <dbReference type="ARBA" id="ARBA00023186"/>
    </source>
</evidence>
<gene>
    <name evidence="2" type="ORF">STSP2_01878</name>
</gene>
<dbReference type="GO" id="GO:0042803">
    <property type="term" value="F:protein homodimerization activity"/>
    <property type="evidence" value="ECO:0007669"/>
    <property type="project" value="InterPro"/>
</dbReference>
<organism evidence="2 3">
    <name type="scientific">Anaerohalosphaera lusitana</name>
    <dbReference type="NCBI Taxonomy" id="1936003"/>
    <lineage>
        <taxon>Bacteria</taxon>
        <taxon>Pseudomonadati</taxon>
        <taxon>Planctomycetota</taxon>
        <taxon>Phycisphaerae</taxon>
        <taxon>Sedimentisphaerales</taxon>
        <taxon>Anaerohalosphaeraceae</taxon>
        <taxon>Anaerohalosphaera</taxon>
    </lineage>
</organism>
<dbReference type="InterPro" id="IPR009012">
    <property type="entry name" value="GrpE_head"/>
</dbReference>
<keyword evidence="3" id="KW-1185">Reference proteome</keyword>
<keyword evidence="1" id="KW-0143">Chaperone</keyword>
<dbReference type="Pfam" id="PF01025">
    <property type="entry name" value="GrpE"/>
    <property type="match status" value="1"/>
</dbReference>
<evidence type="ECO:0000313" key="3">
    <source>
        <dbReference type="Proteomes" id="UP000189674"/>
    </source>
</evidence>
<dbReference type="GO" id="GO:0051087">
    <property type="term" value="F:protein-folding chaperone binding"/>
    <property type="evidence" value="ECO:0007669"/>
    <property type="project" value="InterPro"/>
</dbReference>
<dbReference type="SUPFAM" id="SSF51064">
    <property type="entry name" value="Head domain of nucleotide exchange factor GrpE"/>
    <property type="match status" value="1"/>
</dbReference>
<dbReference type="RefSeq" id="WP_146661949.1">
    <property type="nucleotide sequence ID" value="NZ_CP019791.1"/>
</dbReference>
<dbReference type="OrthoDB" id="9789811at2"/>
<sequence length="195" mass="22294">MRINKLLKQFLESATEEDVLKLAVRLDSEDKGDDFSQKIKPIESKLAQLDHKLSLLEANDKVLAQEMAQIRRLIEEYIVESSLKPLFVQVASLTMNLLKVNEGLVETDAESARRISVYLETFLEKLEKRVHLDLIIPEQGSEFDQDLHVAVAAVDTDRQDLHRKIAEVYKAGLIYKDKKLRPAEAAVFRYNSSDV</sequence>
<dbReference type="GO" id="GO:0000774">
    <property type="term" value="F:adenyl-nucleotide exchange factor activity"/>
    <property type="evidence" value="ECO:0007669"/>
    <property type="project" value="InterPro"/>
</dbReference>
<dbReference type="EMBL" id="CP019791">
    <property type="protein sequence ID" value="AQT68706.1"/>
    <property type="molecule type" value="Genomic_DNA"/>
</dbReference>
<dbReference type="STRING" id="1936003.STSP2_01878"/>
<dbReference type="KEGG" id="alus:STSP2_01878"/>
<reference evidence="3" key="1">
    <citation type="submission" date="2017-02" db="EMBL/GenBank/DDBJ databases">
        <title>Comparative genomics and description of representatives of a novel lineage of planctomycetes thriving in anoxic sediments.</title>
        <authorList>
            <person name="Spring S."/>
            <person name="Bunk B."/>
            <person name="Sproer C."/>
        </authorList>
    </citation>
    <scope>NUCLEOTIDE SEQUENCE [LARGE SCALE GENOMIC DNA]</scope>
    <source>
        <strain evidence="3">ST-NAGAB-D1</strain>
    </source>
</reference>
<name>A0A1U9NMG9_9BACT</name>
<keyword evidence="2" id="KW-0346">Stress response</keyword>
<dbReference type="Gene3D" id="2.30.22.10">
    <property type="entry name" value="Head domain of nucleotide exchange factor GrpE"/>
    <property type="match status" value="1"/>
</dbReference>
<dbReference type="AlphaFoldDB" id="A0A1U9NMG9"/>
<dbReference type="Proteomes" id="UP000189674">
    <property type="component" value="Chromosome"/>
</dbReference>
<dbReference type="GO" id="GO:0006457">
    <property type="term" value="P:protein folding"/>
    <property type="evidence" value="ECO:0007669"/>
    <property type="project" value="InterPro"/>
</dbReference>
<accession>A0A1U9NMG9</accession>
<protein>
    <submittedName>
        <fullName evidence="2">Heat shock protein GrpE</fullName>
    </submittedName>
</protein>
<proteinExistence type="predicted"/>